<feature type="non-terminal residue" evidence="1">
    <location>
        <position position="1"/>
    </location>
</feature>
<evidence type="ECO:0000313" key="1">
    <source>
        <dbReference type="EMBL" id="CAK9035206.1"/>
    </source>
</evidence>
<reference evidence="1 2" key="1">
    <citation type="submission" date="2024-02" db="EMBL/GenBank/DDBJ databases">
        <authorList>
            <person name="Chen Y."/>
            <person name="Shah S."/>
            <person name="Dougan E. K."/>
            <person name="Thang M."/>
            <person name="Chan C."/>
        </authorList>
    </citation>
    <scope>NUCLEOTIDE SEQUENCE [LARGE SCALE GENOMIC DNA]</scope>
</reference>
<comment type="caution">
    <text evidence="1">The sequence shown here is derived from an EMBL/GenBank/DDBJ whole genome shotgun (WGS) entry which is preliminary data.</text>
</comment>
<organism evidence="1 2">
    <name type="scientific">Durusdinium trenchii</name>
    <dbReference type="NCBI Taxonomy" id="1381693"/>
    <lineage>
        <taxon>Eukaryota</taxon>
        <taxon>Sar</taxon>
        <taxon>Alveolata</taxon>
        <taxon>Dinophyceae</taxon>
        <taxon>Suessiales</taxon>
        <taxon>Symbiodiniaceae</taxon>
        <taxon>Durusdinium</taxon>
    </lineage>
</organism>
<protein>
    <submittedName>
        <fullName evidence="1">Uncharacterized protein</fullName>
    </submittedName>
</protein>
<evidence type="ECO:0000313" key="2">
    <source>
        <dbReference type="Proteomes" id="UP001642484"/>
    </source>
</evidence>
<sequence length="60" mass="7026">EQKPRGFYYNAEKGRWMEHGVEETSRCGTVTRNVKPALFEEKDQEDVSEYDPMTGKKITK</sequence>
<keyword evidence="2" id="KW-1185">Reference proteome</keyword>
<dbReference type="Proteomes" id="UP001642484">
    <property type="component" value="Unassembled WGS sequence"/>
</dbReference>
<proteinExistence type="predicted"/>
<feature type="non-terminal residue" evidence="1">
    <location>
        <position position="60"/>
    </location>
</feature>
<gene>
    <name evidence="1" type="ORF">CCMP2556_LOCUS19815</name>
</gene>
<dbReference type="EMBL" id="CAXAMN010011436">
    <property type="protein sequence ID" value="CAK9035206.1"/>
    <property type="molecule type" value="Genomic_DNA"/>
</dbReference>
<accession>A0ABP0L7T1</accession>
<name>A0ABP0L7T1_9DINO</name>